<comment type="caution">
    <text evidence="2">The sequence shown here is derived from an EMBL/GenBank/DDBJ whole genome shotgun (WGS) entry which is preliminary data.</text>
</comment>
<sequence length="157" mass="17390">MDAIRTTRRAVVKHHCRRATHHLAINRPTARTIVAPTPPHLSTVARTTISTPHHHHQHHHRFITTTTQNSIQNPPKSASPVKSRWSGGSTSRCHFTTGTYGDLRRKKLCRCGSDADTREDRIGEGGANIVGLERGKADTALIGFISAPTLSIFFLDY</sequence>
<feature type="region of interest" description="Disordered" evidence="1">
    <location>
        <begin position="64"/>
        <end position="88"/>
    </location>
</feature>
<reference evidence="2 3" key="1">
    <citation type="submission" date="2019-12" db="EMBL/GenBank/DDBJ databases">
        <authorList>
            <person name="Alioto T."/>
            <person name="Alioto T."/>
            <person name="Gomez Garrido J."/>
        </authorList>
    </citation>
    <scope>NUCLEOTIDE SEQUENCE [LARGE SCALE GENOMIC DNA]</scope>
</reference>
<evidence type="ECO:0000313" key="3">
    <source>
        <dbReference type="Proteomes" id="UP000594638"/>
    </source>
</evidence>
<dbReference type="EMBL" id="CACTIH010002093">
    <property type="protein sequence ID" value="CAA2973253.1"/>
    <property type="molecule type" value="Genomic_DNA"/>
</dbReference>
<dbReference type="AlphaFoldDB" id="A0A8S0R3F4"/>
<protein>
    <submittedName>
        <fullName evidence="2">Uncharacterized protein</fullName>
    </submittedName>
</protein>
<dbReference type="Gramene" id="OE9A081449T1">
    <property type="protein sequence ID" value="OE9A081449C1"/>
    <property type="gene ID" value="OE9A081449"/>
</dbReference>
<organism evidence="2 3">
    <name type="scientific">Olea europaea subsp. europaea</name>
    <dbReference type="NCBI Taxonomy" id="158383"/>
    <lineage>
        <taxon>Eukaryota</taxon>
        <taxon>Viridiplantae</taxon>
        <taxon>Streptophyta</taxon>
        <taxon>Embryophyta</taxon>
        <taxon>Tracheophyta</taxon>
        <taxon>Spermatophyta</taxon>
        <taxon>Magnoliopsida</taxon>
        <taxon>eudicotyledons</taxon>
        <taxon>Gunneridae</taxon>
        <taxon>Pentapetalae</taxon>
        <taxon>asterids</taxon>
        <taxon>lamiids</taxon>
        <taxon>Lamiales</taxon>
        <taxon>Oleaceae</taxon>
        <taxon>Oleeae</taxon>
        <taxon>Olea</taxon>
    </lineage>
</organism>
<accession>A0A8S0R3F4</accession>
<name>A0A8S0R3F4_OLEEU</name>
<evidence type="ECO:0000256" key="1">
    <source>
        <dbReference type="SAM" id="MobiDB-lite"/>
    </source>
</evidence>
<keyword evidence="3" id="KW-1185">Reference proteome</keyword>
<gene>
    <name evidence="2" type="ORF">OLEA9_A081449</name>
</gene>
<evidence type="ECO:0000313" key="2">
    <source>
        <dbReference type="EMBL" id="CAA2973253.1"/>
    </source>
</evidence>
<dbReference type="Proteomes" id="UP000594638">
    <property type="component" value="Unassembled WGS sequence"/>
</dbReference>
<proteinExistence type="predicted"/>